<name>A0A3S9HSG7_9ACTN</name>
<feature type="region of interest" description="Disordered" evidence="5">
    <location>
        <begin position="222"/>
        <end position="243"/>
    </location>
</feature>
<evidence type="ECO:0000256" key="4">
    <source>
        <dbReference type="ARBA" id="ARBA00023163"/>
    </source>
</evidence>
<dbReference type="SUPFAM" id="SSF88659">
    <property type="entry name" value="Sigma3 and sigma4 domains of RNA polymerase sigma factors"/>
    <property type="match status" value="1"/>
</dbReference>
<dbReference type="InterPro" id="IPR013325">
    <property type="entry name" value="RNA_pol_sigma_r2"/>
</dbReference>
<feature type="domain" description="RNA polymerase sigma-70 region 2" evidence="6">
    <location>
        <begin position="33"/>
        <end position="98"/>
    </location>
</feature>
<evidence type="ECO:0000256" key="1">
    <source>
        <dbReference type="ARBA" id="ARBA00010641"/>
    </source>
</evidence>
<dbReference type="PANTHER" id="PTHR30173">
    <property type="entry name" value="SIGMA 19 FACTOR"/>
    <property type="match status" value="1"/>
</dbReference>
<dbReference type="KEGG" id="saqu:EJC51_01710"/>
<dbReference type="SUPFAM" id="SSF88946">
    <property type="entry name" value="Sigma2 domain of RNA polymerase sigma factors"/>
    <property type="match status" value="1"/>
</dbReference>
<proteinExistence type="inferred from homology"/>
<evidence type="ECO:0000259" key="7">
    <source>
        <dbReference type="Pfam" id="PF08281"/>
    </source>
</evidence>
<reference evidence="8 9" key="1">
    <citation type="submission" date="2018-12" db="EMBL/GenBank/DDBJ databases">
        <authorList>
            <person name="Li K."/>
        </authorList>
    </citation>
    <scope>NUCLEOTIDE SEQUENCE [LARGE SCALE GENOMIC DNA]</scope>
    <source>
        <strain evidence="9">CR22</strain>
    </source>
</reference>
<evidence type="ECO:0000313" key="9">
    <source>
        <dbReference type="Proteomes" id="UP000280197"/>
    </source>
</evidence>
<dbReference type="Pfam" id="PF04542">
    <property type="entry name" value="Sigma70_r2"/>
    <property type="match status" value="1"/>
</dbReference>
<comment type="similarity">
    <text evidence="1">Belongs to the sigma-70 factor family. ECF subfamily.</text>
</comment>
<keyword evidence="4" id="KW-0804">Transcription</keyword>
<organism evidence="8 9">
    <name type="scientific">Streptomyces aquilus</name>
    <dbReference type="NCBI Taxonomy" id="2548456"/>
    <lineage>
        <taxon>Bacteria</taxon>
        <taxon>Bacillati</taxon>
        <taxon>Actinomycetota</taxon>
        <taxon>Actinomycetes</taxon>
        <taxon>Kitasatosporales</taxon>
        <taxon>Streptomycetaceae</taxon>
        <taxon>Streptomyces</taxon>
    </lineage>
</organism>
<dbReference type="Proteomes" id="UP000280197">
    <property type="component" value="Chromosome"/>
</dbReference>
<evidence type="ECO:0000256" key="5">
    <source>
        <dbReference type="SAM" id="MobiDB-lite"/>
    </source>
</evidence>
<accession>A0A3S9HSG7</accession>
<dbReference type="InterPro" id="IPR013324">
    <property type="entry name" value="RNA_pol_sigma_r3/r4-like"/>
</dbReference>
<evidence type="ECO:0000256" key="2">
    <source>
        <dbReference type="ARBA" id="ARBA00023015"/>
    </source>
</evidence>
<dbReference type="InterPro" id="IPR013249">
    <property type="entry name" value="RNA_pol_sigma70_r4_t2"/>
</dbReference>
<dbReference type="EMBL" id="CP034463">
    <property type="protein sequence ID" value="AZP14969.1"/>
    <property type="molecule type" value="Genomic_DNA"/>
</dbReference>
<dbReference type="InterPro" id="IPR014284">
    <property type="entry name" value="RNA_pol_sigma-70_dom"/>
</dbReference>
<dbReference type="Gene3D" id="1.10.10.10">
    <property type="entry name" value="Winged helix-like DNA-binding domain superfamily/Winged helix DNA-binding domain"/>
    <property type="match status" value="1"/>
</dbReference>
<gene>
    <name evidence="8" type="ORF">EJC51_01710</name>
</gene>
<dbReference type="NCBIfam" id="TIGR02937">
    <property type="entry name" value="sigma70-ECF"/>
    <property type="match status" value="1"/>
</dbReference>
<dbReference type="GO" id="GO:0003677">
    <property type="term" value="F:DNA binding"/>
    <property type="evidence" value="ECO:0007669"/>
    <property type="project" value="InterPro"/>
</dbReference>
<sequence>MDTSVIATRQSPQSVMVTITAAPVELNDAAFVFGRVRPGLLKIANRILRDPGEAEDVIQEAWLRWQGTDRTVVADPGALLRTTTVRLAINVLQSARRRRESSATPWLPESTDTGMTPEALAERRDSVEHAVLLLLQTLTPNQRAAYVLREAFGYSYDQIGDLLHLSVGNARQQVSRAQDRLNNRRHRQHVDAATHRRLVEAIFTAARTGDLDRLEHVLTGQDAPYSGEGTAARDGAPSYRATA</sequence>
<keyword evidence="3" id="KW-0731">Sigma factor</keyword>
<dbReference type="AlphaFoldDB" id="A0A3S9HSG7"/>
<dbReference type="InterPro" id="IPR052704">
    <property type="entry name" value="ECF_Sigma-70_Domain"/>
</dbReference>
<dbReference type="Gene3D" id="1.10.1740.10">
    <property type="match status" value="1"/>
</dbReference>
<keyword evidence="2" id="KW-0805">Transcription regulation</keyword>
<feature type="domain" description="RNA polymerase sigma factor 70 region 4 type 2" evidence="7">
    <location>
        <begin position="130"/>
        <end position="177"/>
    </location>
</feature>
<dbReference type="CDD" id="cd06171">
    <property type="entry name" value="Sigma70_r4"/>
    <property type="match status" value="1"/>
</dbReference>
<dbReference type="Pfam" id="PF08281">
    <property type="entry name" value="Sigma70_r4_2"/>
    <property type="match status" value="1"/>
</dbReference>
<evidence type="ECO:0000259" key="6">
    <source>
        <dbReference type="Pfam" id="PF04542"/>
    </source>
</evidence>
<dbReference type="InterPro" id="IPR036388">
    <property type="entry name" value="WH-like_DNA-bd_sf"/>
</dbReference>
<evidence type="ECO:0000256" key="3">
    <source>
        <dbReference type="ARBA" id="ARBA00023082"/>
    </source>
</evidence>
<dbReference type="RefSeq" id="WP_126269355.1">
    <property type="nucleotide sequence ID" value="NZ_CP034463.1"/>
</dbReference>
<dbReference type="GO" id="GO:0006352">
    <property type="term" value="P:DNA-templated transcription initiation"/>
    <property type="evidence" value="ECO:0007669"/>
    <property type="project" value="InterPro"/>
</dbReference>
<keyword evidence="9" id="KW-1185">Reference proteome</keyword>
<protein>
    <submittedName>
        <fullName evidence="8">Sigma-70 family RNA polymerase sigma factor</fullName>
    </submittedName>
</protein>
<dbReference type="PANTHER" id="PTHR30173:SF36">
    <property type="entry name" value="ECF RNA POLYMERASE SIGMA FACTOR SIGJ"/>
    <property type="match status" value="1"/>
</dbReference>
<evidence type="ECO:0000313" key="8">
    <source>
        <dbReference type="EMBL" id="AZP14969.1"/>
    </source>
</evidence>
<dbReference type="GO" id="GO:0016987">
    <property type="term" value="F:sigma factor activity"/>
    <property type="evidence" value="ECO:0007669"/>
    <property type="project" value="UniProtKB-KW"/>
</dbReference>
<dbReference type="InterPro" id="IPR007627">
    <property type="entry name" value="RNA_pol_sigma70_r2"/>
</dbReference>